<organism evidence="2 3">
    <name type="scientific">Mastigocoleus testarum BC008</name>
    <dbReference type="NCBI Taxonomy" id="371196"/>
    <lineage>
        <taxon>Bacteria</taxon>
        <taxon>Bacillati</taxon>
        <taxon>Cyanobacteriota</taxon>
        <taxon>Cyanophyceae</taxon>
        <taxon>Nostocales</taxon>
        <taxon>Hapalosiphonaceae</taxon>
        <taxon>Mastigocoleus</taxon>
    </lineage>
</organism>
<comment type="caution">
    <text evidence="2">The sequence shown here is derived from an EMBL/GenBank/DDBJ whole genome shotgun (WGS) entry which is preliminary data.</text>
</comment>
<feature type="chain" id="PRO_5012520300" description="DUF2808 domain-containing protein" evidence="1">
    <location>
        <begin position="16"/>
        <end position="193"/>
    </location>
</feature>
<evidence type="ECO:0008006" key="4">
    <source>
        <dbReference type="Google" id="ProtNLM"/>
    </source>
</evidence>
<proteinExistence type="predicted"/>
<feature type="signal peptide" evidence="1">
    <location>
        <begin position="1"/>
        <end position="15"/>
    </location>
</feature>
<dbReference type="InterPro" id="IPR021256">
    <property type="entry name" value="DUF2808"/>
</dbReference>
<protein>
    <recommendedName>
        <fullName evidence="4">DUF2808 domain-containing protein</fullName>
    </recommendedName>
</protein>
<keyword evidence="3" id="KW-1185">Reference proteome</keyword>
<reference evidence="2 3" key="1">
    <citation type="journal article" date="2015" name="Genome Announc.">
        <title>Draft Genome of the Euendolithic (true boring) Cyanobacterium Mastigocoleus testarum strain BC008.</title>
        <authorList>
            <person name="Guida B.S."/>
            <person name="Garcia-Pichel F."/>
        </authorList>
    </citation>
    <scope>NUCLEOTIDE SEQUENCE [LARGE SCALE GENOMIC DNA]</scope>
    <source>
        <strain evidence="2 3">BC008</strain>
    </source>
</reference>
<dbReference type="OrthoDB" id="423147at2"/>
<evidence type="ECO:0000256" key="1">
    <source>
        <dbReference type="SAM" id="SignalP"/>
    </source>
</evidence>
<accession>A0A0V7ZIU4</accession>
<evidence type="ECO:0000313" key="3">
    <source>
        <dbReference type="Proteomes" id="UP000053372"/>
    </source>
</evidence>
<evidence type="ECO:0000313" key="2">
    <source>
        <dbReference type="EMBL" id="KST64411.1"/>
    </source>
</evidence>
<dbReference type="EMBL" id="LMTZ01000122">
    <property type="protein sequence ID" value="KST64411.1"/>
    <property type="molecule type" value="Genomic_DNA"/>
</dbReference>
<dbReference type="RefSeq" id="WP_027842428.1">
    <property type="nucleotide sequence ID" value="NZ_LMTZ01000122.1"/>
</dbReference>
<dbReference type="AlphaFoldDB" id="A0A0V7ZIU4"/>
<dbReference type="Pfam" id="PF10989">
    <property type="entry name" value="DUF2808"/>
    <property type="match status" value="1"/>
</dbReference>
<gene>
    <name evidence="2" type="ORF">BC008_17415</name>
</gene>
<dbReference type="Proteomes" id="UP000053372">
    <property type="component" value="Unassembled WGS sequence"/>
</dbReference>
<name>A0A0V7ZIU4_9CYAN</name>
<sequence>MRFALILSMALTFLGAVEILGTKVTPAVQLRDGKVYFKQPPRLLRAVTTFKNVNVWGATYYFTIKLPPNAGEPLQKVNINQHEGLDRVNFDLDDSFAFIGNLSNRGKKLSLDVTSDRKLKTVSLKFNPPVSPGETVTIALKPTRNPGTEGIYLFGVTAFPPGDNPHGQFLGFGRFHFYGDGFGLRSYPLSVNK</sequence>
<keyword evidence="1" id="KW-0732">Signal</keyword>